<accession>A0A427Y4U5</accession>
<gene>
    <name evidence="2" type="ORF">EHS24_004313</name>
</gene>
<reference evidence="2 3" key="1">
    <citation type="submission" date="2018-11" db="EMBL/GenBank/DDBJ databases">
        <title>Genome sequence of Apiotrichum porosum DSM 27194.</title>
        <authorList>
            <person name="Aliyu H."/>
            <person name="Gorte O."/>
            <person name="Ochsenreither K."/>
        </authorList>
    </citation>
    <scope>NUCLEOTIDE SEQUENCE [LARGE SCALE GENOMIC DNA]</scope>
    <source>
        <strain evidence="2 3">DSM 27194</strain>
    </source>
</reference>
<feature type="region of interest" description="Disordered" evidence="1">
    <location>
        <begin position="504"/>
        <end position="542"/>
    </location>
</feature>
<dbReference type="RefSeq" id="XP_028478877.1">
    <property type="nucleotide sequence ID" value="XM_028619905.1"/>
</dbReference>
<dbReference type="GeneID" id="39588856"/>
<evidence type="ECO:0000313" key="2">
    <source>
        <dbReference type="EMBL" id="RSH86092.1"/>
    </source>
</evidence>
<protein>
    <submittedName>
        <fullName evidence="2">Uncharacterized protein</fullName>
    </submittedName>
</protein>
<feature type="region of interest" description="Disordered" evidence="1">
    <location>
        <begin position="1"/>
        <end position="40"/>
    </location>
</feature>
<proteinExistence type="predicted"/>
<name>A0A427Y4U5_9TREE</name>
<evidence type="ECO:0000313" key="3">
    <source>
        <dbReference type="Proteomes" id="UP000279236"/>
    </source>
</evidence>
<sequence>MNHAPFHTLFPHHRSQPSHIPPMPTKKKTRTHPSWKGEPTPRAIDAAKQVWHISHLREKILSDLSAQRDTAWKPNFLFINLNPSRNPLFDHLTCGKESFVSTDAAKNRTTSRDASTGSFDIEDRLEIYRSSIKVLHLTGAFPLLHDVNGVEDLFDTFPCLSQIEWNHGVTCERHLHCSSISKCSHTHIGGTDHFVLGRTYAASVDSDGHLPNLDMDSNYLPASWDITPVRQLHIGKISRGRRSRFDFQLRDDEDHDELPDLLKRAIHSLFVHPSHSIETWIWILHKRQLLDIVTLTELNLGGSWITVAQLHRIAEATGPTLHALTVQVKDPKPSAVLGFAWTVFPFLVGLEITIDCPSNSDTGLLLNPLYAHEYDSDSGESFATDSTFDIDPNLPADQGTLECCQVIYIVNVPRRLTSALSMQWVDTCVPTVEETAAFFLQFPADISHHVAIMAPKGCLATRLGGAGHGISLAYSLSTAMVLEKMRGRLGDIMRTILGLNGAGGHASDNEDDGWDTDPEGGSVDDEVAEVDLPWEPETGSVD</sequence>
<organism evidence="2 3">
    <name type="scientific">Apiotrichum porosum</name>
    <dbReference type="NCBI Taxonomy" id="105984"/>
    <lineage>
        <taxon>Eukaryota</taxon>
        <taxon>Fungi</taxon>
        <taxon>Dikarya</taxon>
        <taxon>Basidiomycota</taxon>
        <taxon>Agaricomycotina</taxon>
        <taxon>Tremellomycetes</taxon>
        <taxon>Trichosporonales</taxon>
        <taxon>Trichosporonaceae</taxon>
        <taxon>Apiotrichum</taxon>
    </lineage>
</organism>
<dbReference type="AlphaFoldDB" id="A0A427Y4U5"/>
<dbReference type="Proteomes" id="UP000279236">
    <property type="component" value="Unassembled WGS sequence"/>
</dbReference>
<comment type="caution">
    <text evidence="2">The sequence shown here is derived from an EMBL/GenBank/DDBJ whole genome shotgun (WGS) entry which is preliminary data.</text>
</comment>
<dbReference type="EMBL" id="RSCE01000002">
    <property type="protein sequence ID" value="RSH86092.1"/>
    <property type="molecule type" value="Genomic_DNA"/>
</dbReference>
<keyword evidence="3" id="KW-1185">Reference proteome</keyword>
<feature type="compositionally biased region" description="Acidic residues" evidence="1">
    <location>
        <begin position="509"/>
        <end position="534"/>
    </location>
</feature>
<evidence type="ECO:0000256" key="1">
    <source>
        <dbReference type="SAM" id="MobiDB-lite"/>
    </source>
</evidence>